<dbReference type="EMBL" id="BOOA01000011">
    <property type="protein sequence ID" value="GIH23544.1"/>
    <property type="molecule type" value="Genomic_DNA"/>
</dbReference>
<dbReference type="Proteomes" id="UP000640052">
    <property type="component" value="Unassembled WGS sequence"/>
</dbReference>
<sequence>MRCLYRQVRTWVQRVGCAPLCKVSFGFPEVSVASLPTEPASAAWVSDIGVLDPGTVKRGTLRDYVCRLVPATPEALH</sequence>
<proteinExistence type="predicted"/>
<name>A0A919Q997_9ACTN</name>
<reference evidence="1" key="1">
    <citation type="submission" date="2021-01" db="EMBL/GenBank/DDBJ databases">
        <title>Whole genome shotgun sequence of Acrocarpospora phusangensis NBRC 108782.</title>
        <authorList>
            <person name="Komaki H."/>
            <person name="Tamura T."/>
        </authorList>
    </citation>
    <scope>NUCLEOTIDE SEQUENCE</scope>
    <source>
        <strain evidence="1">NBRC 108782</strain>
    </source>
</reference>
<comment type="caution">
    <text evidence="1">The sequence shown here is derived from an EMBL/GenBank/DDBJ whole genome shotgun (WGS) entry which is preliminary data.</text>
</comment>
<accession>A0A919Q997</accession>
<evidence type="ECO:0000313" key="2">
    <source>
        <dbReference type="Proteomes" id="UP000640052"/>
    </source>
</evidence>
<gene>
    <name evidence="1" type="ORF">Aph01nite_18540</name>
</gene>
<organism evidence="1 2">
    <name type="scientific">Acrocarpospora phusangensis</name>
    <dbReference type="NCBI Taxonomy" id="1070424"/>
    <lineage>
        <taxon>Bacteria</taxon>
        <taxon>Bacillati</taxon>
        <taxon>Actinomycetota</taxon>
        <taxon>Actinomycetes</taxon>
        <taxon>Streptosporangiales</taxon>
        <taxon>Streptosporangiaceae</taxon>
        <taxon>Acrocarpospora</taxon>
    </lineage>
</organism>
<keyword evidence="2" id="KW-1185">Reference proteome</keyword>
<protein>
    <submittedName>
        <fullName evidence="1">Uncharacterized protein</fullName>
    </submittedName>
</protein>
<evidence type="ECO:0000313" key="1">
    <source>
        <dbReference type="EMBL" id="GIH23544.1"/>
    </source>
</evidence>
<dbReference type="AlphaFoldDB" id="A0A919Q997"/>